<name>A0ABZ2F4R1_METCP</name>
<reference evidence="4 5" key="1">
    <citation type="submission" date="2022-09" db="EMBL/GenBank/DDBJ databases">
        <authorList>
            <person name="Giprobiosintez L."/>
        </authorList>
    </citation>
    <scope>NUCLEOTIDE SEQUENCE [LARGE SCALE GENOMIC DNA]</scope>
    <source>
        <strain evidence="5">VKPM-B-12549 (GBS-15)</strain>
    </source>
</reference>
<dbReference type="Pfam" id="PF04349">
    <property type="entry name" value="MdoG"/>
    <property type="match status" value="1"/>
</dbReference>
<dbReference type="EMBL" id="CP104311">
    <property type="protein sequence ID" value="WWF01719.1"/>
    <property type="molecule type" value="Genomic_DNA"/>
</dbReference>
<dbReference type="InterPro" id="IPR011013">
    <property type="entry name" value="Gal_mutarotase_sf_dom"/>
</dbReference>
<dbReference type="Proteomes" id="UP001359308">
    <property type="component" value="Chromosome"/>
</dbReference>
<dbReference type="InterPro" id="IPR007444">
    <property type="entry name" value="Glucan_biosyn_MdoG_C"/>
</dbReference>
<dbReference type="InterPro" id="IPR014438">
    <property type="entry name" value="Glucan_biosyn_MdoG/MdoD"/>
</dbReference>
<evidence type="ECO:0000256" key="2">
    <source>
        <dbReference type="ARBA" id="ARBA00022729"/>
    </source>
</evidence>
<dbReference type="RefSeq" id="WP_198322584.1">
    <property type="nucleotide sequence ID" value="NZ_CP104311.1"/>
</dbReference>
<accession>A0ABZ2F4R1</accession>
<dbReference type="SUPFAM" id="SSF74650">
    <property type="entry name" value="Galactose mutarotase-like"/>
    <property type="match status" value="1"/>
</dbReference>
<keyword evidence="5" id="KW-1185">Reference proteome</keyword>
<feature type="domain" description="Glucan biosynthesis periplasmic MdoG C-terminal" evidence="3">
    <location>
        <begin position="32"/>
        <end position="129"/>
    </location>
</feature>
<evidence type="ECO:0000313" key="5">
    <source>
        <dbReference type="Proteomes" id="UP001359308"/>
    </source>
</evidence>
<dbReference type="PANTHER" id="PTHR30504">
    <property type="entry name" value="GLUCANS BIOSYNTHESIS PROTEIN"/>
    <property type="match status" value="1"/>
</dbReference>
<sequence length="146" mass="16329">MAGTLARRRGTLGILGSGWLRPASGASMTLPFSKAWLREEARRLSRGPYQGRADDMPDWLAGLDWDAYQSIRFRKEHSLWGPKGRPFQVQIFHLGLFFTHPVQIHEVVHGVAVPVAYSRDFFKYGASVDSLGIPSSPCVRFALFPA</sequence>
<keyword evidence="2" id="KW-0732">Signal</keyword>
<evidence type="ECO:0000256" key="1">
    <source>
        <dbReference type="ARBA" id="ARBA00004418"/>
    </source>
</evidence>
<protein>
    <submittedName>
        <fullName evidence="4">Glucan biosynthesis protein</fullName>
    </submittedName>
</protein>
<dbReference type="PANTHER" id="PTHR30504:SF3">
    <property type="entry name" value="GLUCANS BIOSYNTHESIS PROTEIN D"/>
    <property type="match status" value="1"/>
</dbReference>
<dbReference type="InterPro" id="IPR014718">
    <property type="entry name" value="GH-type_carb-bd"/>
</dbReference>
<gene>
    <name evidence="4" type="ORF">N4J17_14815</name>
</gene>
<evidence type="ECO:0000259" key="3">
    <source>
        <dbReference type="Pfam" id="PF04349"/>
    </source>
</evidence>
<proteinExistence type="predicted"/>
<dbReference type="Gene3D" id="2.70.98.10">
    <property type="match status" value="1"/>
</dbReference>
<evidence type="ECO:0000313" key="4">
    <source>
        <dbReference type="EMBL" id="WWF01719.1"/>
    </source>
</evidence>
<comment type="subcellular location">
    <subcellularLocation>
        <location evidence="1">Periplasm</location>
    </subcellularLocation>
</comment>
<organism evidence="4 5">
    <name type="scientific">Methylococcus capsulatus</name>
    <dbReference type="NCBI Taxonomy" id="414"/>
    <lineage>
        <taxon>Bacteria</taxon>
        <taxon>Pseudomonadati</taxon>
        <taxon>Pseudomonadota</taxon>
        <taxon>Gammaproteobacteria</taxon>
        <taxon>Methylococcales</taxon>
        <taxon>Methylococcaceae</taxon>
        <taxon>Methylococcus</taxon>
    </lineage>
</organism>